<keyword evidence="11" id="KW-1185">Reference proteome</keyword>
<comment type="similarity">
    <text evidence="8">Belongs to the binding-protein-dependent transport system permease family. LivHM subfamily.</text>
</comment>
<evidence type="ECO:0000256" key="5">
    <source>
        <dbReference type="ARBA" id="ARBA00022970"/>
    </source>
</evidence>
<keyword evidence="7 9" id="KW-0472">Membrane</keyword>
<dbReference type="PANTHER" id="PTHR11795">
    <property type="entry name" value="BRANCHED-CHAIN AMINO ACID TRANSPORT SYSTEM PERMEASE PROTEIN LIVH"/>
    <property type="match status" value="1"/>
</dbReference>
<dbReference type="InterPro" id="IPR001851">
    <property type="entry name" value="ABC_transp_permease"/>
</dbReference>
<dbReference type="EMBL" id="LWQS01000064">
    <property type="protein sequence ID" value="OAN44602.1"/>
    <property type="molecule type" value="Genomic_DNA"/>
</dbReference>
<evidence type="ECO:0000256" key="4">
    <source>
        <dbReference type="ARBA" id="ARBA00022692"/>
    </source>
</evidence>
<dbReference type="InterPro" id="IPR052157">
    <property type="entry name" value="BCAA_transport_permease"/>
</dbReference>
<reference evidence="10 11" key="1">
    <citation type="submission" date="2016-04" db="EMBL/GenBank/DDBJ databases">
        <title>Chloroflexus islandicus sp. nov., a thermophilic filamentous anoxygenic phototrophic bacterium from geyser Strokkur (Iceland).</title>
        <authorList>
            <person name="Gaisin V.A."/>
            <person name="Kalashnikov A.M."/>
            <person name="Sukhacheva M.V."/>
            <person name="Grouzdev D.S."/>
            <person name="Ivanov T.M."/>
            <person name="Kuznetsov B."/>
            <person name="Gorlenko V.M."/>
        </authorList>
    </citation>
    <scope>NUCLEOTIDE SEQUENCE [LARGE SCALE GENOMIC DNA]</scope>
    <source>
        <strain evidence="11">isl-2</strain>
    </source>
</reference>
<dbReference type="GO" id="GO:0005886">
    <property type="term" value="C:plasma membrane"/>
    <property type="evidence" value="ECO:0007669"/>
    <property type="project" value="UniProtKB-SubCell"/>
</dbReference>
<keyword evidence="6 9" id="KW-1133">Transmembrane helix</keyword>
<keyword evidence="5" id="KW-0029">Amino-acid transport</keyword>
<keyword evidence="3" id="KW-1003">Cell membrane</keyword>
<dbReference type="GO" id="GO:0022857">
    <property type="term" value="F:transmembrane transporter activity"/>
    <property type="evidence" value="ECO:0007669"/>
    <property type="project" value="InterPro"/>
</dbReference>
<feature type="transmembrane region" description="Helical" evidence="9">
    <location>
        <begin position="59"/>
        <end position="79"/>
    </location>
</feature>
<feature type="transmembrane region" description="Helical" evidence="9">
    <location>
        <begin position="91"/>
        <end position="116"/>
    </location>
</feature>
<protein>
    <submittedName>
        <fullName evidence="10">ABC transporter permease</fullName>
    </submittedName>
</protein>
<feature type="transmembrane region" description="Helical" evidence="9">
    <location>
        <begin position="241"/>
        <end position="258"/>
    </location>
</feature>
<evidence type="ECO:0000256" key="3">
    <source>
        <dbReference type="ARBA" id="ARBA00022475"/>
    </source>
</evidence>
<feature type="transmembrane region" description="Helical" evidence="9">
    <location>
        <begin position="264"/>
        <end position="285"/>
    </location>
</feature>
<dbReference type="RefSeq" id="WP_066789041.1">
    <property type="nucleotide sequence ID" value="NZ_LWQS01000064.1"/>
</dbReference>
<proteinExistence type="inferred from homology"/>
<dbReference type="Pfam" id="PF02653">
    <property type="entry name" value="BPD_transp_2"/>
    <property type="match status" value="1"/>
</dbReference>
<dbReference type="STRING" id="1707952.A6A03_16410"/>
<sequence>MDRIIQLALSGIANGAIFALVALGFVLIYKSSDVINFAQGELLLIGAYLTYAMVEQFGLWWPAGVVVAVALAAVVGVLIEQLVLRPLIGEPAISVIMVTIGLSSLLRAIVGAIWGVTPRPAPQFLPTDTVTILGANVGVDRIWAFGLAIALFALLTLFFRFSREGIAMRAVADDQQAALSMGISVKKVWAVAWAIAAITAAVGGILLMSIFGGVSGTIGRVGLLVFPVVILGGLDSIPGAIIGGLIIGLLQSFAGGLLPPEWGLGEVAPFIILLFILLVRPYGLFGQRIIERV</sequence>
<dbReference type="Proteomes" id="UP000078287">
    <property type="component" value="Unassembled WGS sequence"/>
</dbReference>
<feature type="transmembrane region" description="Helical" evidence="9">
    <location>
        <begin position="142"/>
        <end position="159"/>
    </location>
</feature>
<accession>A0A178M783</accession>
<feature type="transmembrane region" description="Helical" evidence="9">
    <location>
        <begin position="188"/>
        <end position="211"/>
    </location>
</feature>
<keyword evidence="4 9" id="KW-0812">Transmembrane</keyword>
<feature type="transmembrane region" description="Helical" evidence="9">
    <location>
        <begin position="217"/>
        <end position="234"/>
    </location>
</feature>
<evidence type="ECO:0000256" key="1">
    <source>
        <dbReference type="ARBA" id="ARBA00004651"/>
    </source>
</evidence>
<gene>
    <name evidence="10" type="ORF">A6A03_16410</name>
</gene>
<dbReference type="OrthoDB" id="9807115at2"/>
<organism evidence="10 11">
    <name type="scientific">Chloroflexus islandicus</name>
    <dbReference type="NCBI Taxonomy" id="1707952"/>
    <lineage>
        <taxon>Bacteria</taxon>
        <taxon>Bacillati</taxon>
        <taxon>Chloroflexota</taxon>
        <taxon>Chloroflexia</taxon>
        <taxon>Chloroflexales</taxon>
        <taxon>Chloroflexineae</taxon>
        <taxon>Chloroflexaceae</taxon>
        <taxon>Chloroflexus</taxon>
    </lineage>
</organism>
<dbReference type="GO" id="GO:0006865">
    <property type="term" value="P:amino acid transport"/>
    <property type="evidence" value="ECO:0007669"/>
    <property type="project" value="UniProtKB-KW"/>
</dbReference>
<name>A0A178M783_9CHLR</name>
<feature type="transmembrane region" description="Helical" evidence="9">
    <location>
        <begin position="6"/>
        <end position="27"/>
    </location>
</feature>
<evidence type="ECO:0000256" key="2">
    <source>
        <dbReference type="ARBA" id="ARBA00022448"/>
    </source>
</evidence>
<comment type="subcellular location">
    <subcellularLocation>
        <location evidence="1">Cell membrane</location>
        <topology evidence="1">Multi-pass membrane protein</topology>
    </subcellularLocation>
</comment>
<dbReference type="PANTHER" id="PTHR11795:SF451">
    <property type="entry name" value="ABC TRANSPORTER PERMEASE PROTEIN"/>
    <property type="match status" value="1"/>
</dbReference>
<dbReference type="CDD" id="cd06582">
    <property type="entry name" value="TM_PBP1_LivH_like"/>
    <property type="match status" value="1"/>
</dbReference>
<evidence type="ECO:0000256" key="9">
    <source>
        <dbReference type="SAM" id="Phobius"/>
    </source>
</evidence>
<evidence type="ECO:0000313" key="10">
    <source>
        <dbReference type="EMBL" id="OAN44602.1"/>
    </source>
</evidence>
<evidence type="ECO:0000256" key="8">
    <source>
        <dbReference type="ARBA" id="ARBA00037998"/>
    </source>
</evidence>
<comment type="caution">
    <text evidence="10">The sequence shown here is derived from an EMBL/GenBank/DDBJ whole genome shotgun (WGS) entry which is preliminary data.</text>
</comment>
<evidence type="ECO:0000256" key="6">
    <source>
        <dbReference type="ARBA" id="ARBA00022989"/>
    </source>
</evidence>
<evidence type="ECO:0000313" key="11">
    <source>
        <dbReference type="Proteomes" id="UP000078287"/>
    </source>
</evidence>
<keyword evidence="2" id="KW-0813">Transport</keyword>
<dbReference type="AlphaFoldDB" id="A0A178M783"/>
<evidence type="ECO:0000256" key="7">
    <source>
        <dbReference type="ARBA" id="ARBA00023136"/>
    </source>
</evidence>